<dbReference type="PATRIC" id="fig|656366.3.peg.1255"/>
<evidence type="ECO:0000256" key="6">
    <source>
        <dbReference type="PIRSR" id="PIRSR036289-51"/>
    </source>
</evidence>
<keyword evidence="2" id="KW-0328">Glycosyltransferase</keyword>
<dbReference type="InterPro" id="IPR012341">
    <property type="entry name" value="6hp_glycosidase-like_sf"/>
</dbReference>
<name>A0A0M4R1H4_9MICC</name>
<dbReference type="PANTHER" id="PTHR11051">
    <property type="entry name" value="GLYCOSYL HYDROLASE-RELATED"/>
    <property type="match status" value="1"/>
</dbReference>
<comment type="similarity">
    <text evidence="1">Belongs to the glycosyl hydrolase 65 family.</text>
</comment>
<dbReference type="GO" id="GO:0016757">
    <property type="term" value="F:glycosyltransferase activity"/>
    <property type="evidence" value="ECO:0007669"/>
    <property type="project" value="UniProtKB-KW"/>
</dbReference>
<feature type="domain" description="Glycoside hydrolase family 65 C-terminal" evidence="8">
    <location>
        <begin position="728"/>
        <end position="789"/>
    </location>
</feature>
<proteinExistence type="inferred from homology"/>
<gene>
    <name evidence="10" type="ORF">AOC05_05880</name>
</gene>
<feature type="binding site" evidence="6">
    <location>
        <begin position="358"/>
        <end position="359"/>
    </location>
    <ligand>
        <name>substrate</name>
    </ligand>
</feature>
<dbReference type="KEGG" id="aaq:AOC05_05880"/>
<keyword evidence="4" id="KW-0326">Glycosidase</keyword>
<dbReference type="Gene3D" id="1.50.10.10">
    <property type="match status" value="1"/>
</dbReference>
<dbReference type="GO" id="GO:0005975">
    <property type="term" value="P:carbohydrate metabolic process"/>
    <property type="evidence" value="ECO:0007669"/>
    <property type="project" value="InterPro"/>
</dbReference>
<dbReference type="Pfam" id="PF03632">
    <property type="entry name" value="Glyco_hydro_65m"/>
    <property type="match status" value="1"/>
</dbReference>
<keyword evidence="4" id="KW-0378">Hydrolase</keyword>
<evidence type="ECO:0000256" key="3">
    <source>
        <dbReference type="ARBA" id="ARBA00022679"/>
    </source>
</evidence>
<dbReference type="Pfam" id="PF03636">
    <property type="entry name" value="Glyco_hydro_65N"/>
    <property type="match status" value="1"/>
</dbReference>
<dbReference type="AlphaFoldDB" id="A0A0M4R1H4"/>
<dbReference type="InterPro" id="IPR005195">
    <property type="entry name" value="Glyco_hydro_65_M"/>
</dbReference>
<evidence type="ECO:0000259" key="8">
    <source>
        <dbReference type="Pfam" id="PF03633"/>
    </source>
</evidence>
<feature type="domain" description="Glycoside hydrolase family 65 central catalytic" evidence="7">
    <location>
        <begin position="324"/>
        <end position="717"/>
    </location>
</feature>
<dbReference type="InterPro" id="IPR005194">
    <property type="entry name" value="Glyco_hydro_65_C"/>
</dbReference>
<dbReference type="Gene3D" id="2.60.420.10">
    <property type="entry name" value="Maltose phosphorylase, domain 3"/>
    <property type="match status" value="1"/>
</dbReference>
<evidence type="ECO:0000259" key="7">
    <source>
        <dbReference type="Pfam" id="PF03632"/>
    </source>
</evidence>
<sequence length="804" mass="87952">MPPAPDAWTLSSQGFNPAEEGQRETLYTLANGYWGTRGSQPGSTSDGVHCPGTYFAGVYNRRTTILGTTPMESEHMVNAPDWTYLGIARQGQEVFAPSSPLLREHAQSLDLRRGILAIDDHYADDGGRTTVVSSHRFQSQSDPHLAAMKTTVVAGNWDGSITIVSAINTSVTNGNAADDSMLDERHFLPPAAAQIGEDTVAVDVQTNQSGLTIALAARTRILDPAGAPVPHTSSFVNSGGLFGHEITVVLAAGEAITIEKTVSATTSRDHAISTPRLDATARLALAPGFDALLNRHVAAWAALWARFAVELPEASPAALAMNVNTFHVLASVPNSIELDAGVPARGLHGEGYRGHIFWDELFVYPMLTLRRPELTRQLLMYRYRRLDQARAAASAAGFSGAMYPWQSGSSGRDETPAQLFNTLDGSWMPDHSHLQVHVGLAVAYSVWQYYQVTADRGFLARYGAQMLVEVARFFAGIATHDAAADRFDISGVMGPDEFHDAYPGSPGLGIRNNSYTNVLASWVLARAAEAMEILGGLDVHERPAPWAPPPAELQEWDHISRRLRLHFHADGIISQFDGYEALAEFNWDAYRSKYGNVGRLDLILQAEGDSTNHYQISKQADVLMLFYLFSAEELRAIFERLGYALPAELVQRTVSYFLARTSHGSTLSRVAHSWVLARSDREQSWSLFSQALECDLSDTQGGTTREGVHLGAMAGTVDMAIRCYGGVETRQGELLIHPLLPTELPRVAFQLSYRGQPIDVELTHHLAVLRLRPGTMAPIRVHVEGIRKTLHPGDVLKVALRQRP</sequence>
<evidence type="ECO:0000256" key="5">
    <source>
        <dbReference type="PIRSR" id="PIRSR036289-50"/>
    </source>
</evidence>
<organism evidence="10 11">
    <name type="scientific">Arthrobacter alpinus</name>
    <dbReference type="NCBI Taxonomy" id="656366"/>
    <lineage>
        <taxon>Bacteria</taxon>
        <taxon>Bacillati</taxon>
        <taxon>Actinomycetota</taxon>
        <taxon>Actinomycetes</taxon>
        <taxon>Micrococcales</taxon>
        <taxon>Micrococcaceae</taxon>
        <taxon>Arthrobacter</taxon>
    </lineage>
</organism>
<feature type="binding site" evidence="6">
    <location>
        <begin position="618"/>
        <end position="619"/>
    </location>
    <ligand>
        <name>substrate</name>
    </ligand>
</feature>
<keyword evidence="11" id="KW-1185">Reference proteome</keyword>
<accession>A0A0M4R1H4</accession>
<evidence type="ECO:0000313" key="10">
    <source>
        <dbReference type="EMBL" id="ALE94027.1"/>
    </source>
</evidence>
<dbReference type="InterPro" id="IPR011013">
    <property type="entry name" value="Gal_mutarotase_sf_dom"/>
</dbReference>
<keyword evidence="3" id="KW-0808">Transferase</keyword>
<feature type="domain" description="Glycoside hydrolase family 65 N-terminal" evidence="9">
    <location>
        <begin position="12"/>
        <end position="268"/>
    </location>
</feature>
<dbReference type="SUPFAM" id="SSF74650">
    <property type="entry name" value="Galactose mutarotase-like"/>
    <property type="match status" value="1"/>
</dbReference>
<dbReference type="GO" id="GO:0004553">
    <property type="term" value="F:hydrolase activity, hydrolyzing O-glycosyl compounds"/>
    <property type="evidence" value="ECO:0007669"/>
    <property type="project" value="TreeGrafter"/>
</dbReference>
<protein>
    <submittedName>
        <fullName evidence="10">Beta-phosphoglucomutase</fullName>
    </submittedName>
</protein>
<evidence type="ECO:0000259" key="9">
    <source>
        <dbReference type="Pfam" id="PF03636"/>
    </source>
</evidence>
<dbReference type="InterPro" id="IPR017045">
    <property type="entry name" value="Malt_Pase/Glycosyl_Hdrlase"/>
</dbReference>
<dbReference type="GO" id="GO:0030246">
    <property type="term" value="F:carbohydrate binding"/>
    <property type="evidence" value="ECO:0007669"/>
    <property type="project" value="InterPro"/>
</dbReference>
<feature type="active site" description="Proton donor" evidence="5">
    <location>
        <position position="497"/>
    </location>
</feature>
<evidence type="ECO:0000256" key="2">
    <source>
        <dbReference type="ARBA" id="ARBA00022676"/>
    </source>
</evidence>
<dbReference type="PIRSF" id="PIRSF036289">
    <property type="entry name" value="Glycosyl_hydrolase_malt_phosph"/>
    <property type="match status" value="1"/>
</dbReference>
<dbReference type="InterPro" id="IPR005196">
    <property type="entry name" value="Glyco_hydro_65_N"/>
</dbReference>
<evidence type="ECO:0000256" key="4">
    <source>
        <dbReference type="ARBA" id="ARBA00023295"/>
    </source>
</evidence>
<reference evidence="11" key="1">
    <citation type="submission" date="2015-09" db="EMBL/GenBank/DDBJ databases">
        <title>Complete genome of Arthrobacter alpinus strain R3.8.</title>
        <authorList>
            <person name="See-Too W.S."/>
            <person name="Chan K.G."/>
        </authorList>
    </citation>
    <scope>NUCLEOTIDE SEQUENCE [LARGE SCALE GENOMIC DNA]</scope>
    <source>
        <strain evidence="11">R3.8</strain>
    </source>
</reference>
<dbReference type="SUPFAM" id="SSF48208">
    <property type="entry name" value="Six-hairpin glycosidases"/>
    <property type="match status" value="1"/>
</dbReference>
<dbReference type="PANTHER" id="PTHR11051:SF8">
    <property type="entry name" value="PROTEIN-GLUCOSYLGALACTOSYLHYDROXYLYSINE GLUCOSIDASE"/>
    <property type="match status" value="1"/>
</dbReference>
<evidence type="ECO:0000313" key="11">
    <source>
        <dbReference type="Proteomes" id="UP000062833"/>
    </source>
</evidence>
<dbReference type="FunFam" id="1.50.10.10:FF:000053">
    <property type="entry name" value="Putative glycosyl hydrolase"/>
    <property type="match status" value="1"/>
</dbReference>
<dbReference type="Gene3D" id="2.70.98.40">
    <property type="entry name" value="Glycoside hydrolase, family 65, N-terminal domain"/>
    <property type="match status" value="1"/>
</dbReference>
<dbReference type="Pfam" id="PF03633">
    <property type="entry name" value="Glyco_hydro_65C"/>
    <property type="match status" value="1"/>
</dbReference>
<evidence type="ECO:0000256" key="1">
    <source>
        <dbReference type="ARBA" id="ARBA00006768"/>
    </source>
</evidence>
<dbReference type="InterPro" id="IPR008928">
    <property type="entry name" value="6-hairpin_glycosidase_sf"/>
</dbReference>
<dbReference type="InterPro" id="IPR037018">
    <property type="entry name" value="GH65_N"/>
</dbReference>
<dbReference type="Proteomes" id="UP000062833">
    <property type="component" value="Chromosome"/>
</dbReference>
<dbReference type="EMBL" id="CP012677">
    <property type="protein sequence ID" value="ALE94027.1"/>
    <property type="molecule type" value="Genomic_DNA"/>
</dbReference>